<evidence type="ECO:0000313" key="4">
    <source>
        <dbReference type="EMBL" id="AIQ62605.1"/>
    </source>
</evidence>
<dbReference type="SUPFAM" id="SSF55729">
    <property type="entry name" value="Acyl-CoA N-acyltransferases (Nat)"/>
    <property type="match status" value="1"/>
</dbReference>
<evidence type="ECO:0000259" key="3">
    <source>
        <dbReference type="PROSITE" id="PS51186"/>
    </source>
</evidence>
<gene>
    <name evidence="4" type="ORF">PSTEL_05295</name>
</gene>
<evidence type="ECO:0000313" key="5">
    <source>
        <dbReference type="Proteomes" id="UP000029507"/>
    </source>
</evidence>
<dbReference type="InterPro" id="IPR000182">
    <property type="entry name" value="GNAT_dom"/>
</dbReference>
<dbReference type="OrthoDB" id="9805924at2"/>
<evidence type="ECO:0000256" key="2">
    <source>
        <dbReference type="ARBA" id="ARBA00023315"/>
    </source>
</evidence>
<dbReference type="Pfam" id="PF24553">
    <property type="entry name" value="Rv0428c_C"/>
    <property type="match status" value="1"/>
</dbReference>
<dbReference type="InterPro" id="IPR050680">
    <property type="entry name" value="YpeA/RimI_acetyltransf"/>
</dbReference>
<dbReference type="HOGENOM" id="CLU_048109_0_1_9"/>
<dbReference type="PANTHER" id="PTHR43420:SF44">
    <property type="entry name" value="ACETYLTRANSFERASE YPEA"/>
    <property type="match status" value="1"/>
</dbReference>
<keyword evidence="1 4" id="KW-0808">Transferase</keyword>
<dbReference type="InterPro" id="IPR056935">
    <property type="entry name" value="Rv0428c-like_C"/>
</dbReference>
<dbReference type="EMBL" id="CP009286">
    <property type="protein sequence ID" value="AIQ62605.1"/>
    <property type="molecule type" value="Genomic_DNA"/>
</dbReference>
<dbReference type="GO" id="GO:0016747">
    <property type="term" value="F:acyltransferase activity, transferring groups other than amino-acyl groups"/>
    <property type="evidence" value="ECO:0007669"/>
    <property type="project" value="InterPro"/>
</dbReference>
<dbReference type="PANTHER" id="PTHR43420">
    <property type="entry name" value="ACETYLTRANSFERASE"/>
    <property type="match status" value="1"/>
</dbReference>
<feature type="domain" description="N-acetyltransferase" evidence="3">
    <location>
        <begin position="116"/>
        <end position="248"/>
    </location>
</feature>
<proteinExistence type="predicted"/>
<protein>
    <submittedName>
        <fullName evidence="4">Acetyltransferase</fullName>
    </submittedName>
</protein>
<dbReference type="STRING" id="169760.PSTEL_05295"/>
<dbReference type="AlphaFoldDB" id="A0A089LR80"/>
<sequence>MDYRFIEELSLNNWPSLSTLLYDNWVLRFADGYTKRANSINPIHPSTQDLSSKIKECESLYFSNRLPAIYKITPFVHPANLDDILADQGYSLIDHTSVRTLNLDQIREPAGNASAQIYERPTAEWLEAFCRINEVPDKYINVMKRMLGNIRTRTGFISLNCGEQAVACGLGVLERGYIGLYDIVTDASFRNRGFGEQMLLHLLKWGKDNGAAHSYLAVVLNNAPALRLYSKVGFSEVYTYWYRVKELPQALG</sequence>
<dbReference type="Gene3D" id="3.40.630.30">
    <property type="match status" value="1"/>
</dbReference>
<evidence type="ECO:0000256" key="1">
    <source>
        <dbReference type="ARBA" id="ARBA00022679"/>
    </source>
</evidence>
<name>A0A089LR80_9BACL</name>
<organism evidence="4 5">
    <name type="scientific">Paenibacillus stellifer</name>
    <dbReference type="NCBI Taxonomy" id="169760"/>
    <lineage>
        <taxon>Bacteria</taxon>
        <taxon>Bacillati</taxon>
        <taxon>Bacillota</taxon>
        <taxon>Bacilli</taxon>
        <taxon>Bacillales</taxon>
        <taxon>Paenibacillaceae</taxon>
        <taxon>Paenibacillus</taxon>
    </lineage>
</organism>
<keyword evidence="2" id="KW-0012">Acyltransferase</keyword>
<dbReference type="RefSeq" id="WP_038693912.1">
    <property type="nucleotide sequence ID" value="NZ_CP009286.1"/>
</dbReference>
<dbReference type="CDD" id="cd04301">
    <property type="entry name" value="NAT_SF"/>
    <property type="match status" value="1"/>
</dbReference>
<dbReference type="PROSITE" id="PS51186">
    <property type="entry name" value="GNAT"/>
    <property type="match status" value="1"/>
</dbReference>
<keyword evidence="5" id="KW-1185">Reference proteome</keyword>
<dbReference type="InterPro" id="IPR016181">
    <property type="entry name" value="Acyl_CoA_acyltransferase"/>
</dbReference>
<accession>A0A089LR80</accession>
<reference evidence="4 5" key="1">
    <citation type="submission" date="2014-08" db="EMBL/GenBank/DDBJ databases">
        <title>Comparative genomics of the Paenibacillus odorifer group.</title>
        <authorList>
            <person name="den Bakker H.C."/>
            <person name="Tsai Y.-C."/>
            <person name="Martin N."/>
            <person name="Korlach J."/>
            <person name="Wiedmann M."/>
        </authorList>
    </citation>
    <scope>NUCLEOTIDE SEQUENCE [LARGE SCALE GENOMIC DNA]</scope>
    <source>
        <strain evidence="4 5">DSM 14472</strain>
    </source>
</reference>
<dbReference type="Proteomes" id="UP000029507">
    <property type="component" value="Chromosome"/>
</dbReference>
<dbReference type="KEGG" id="pste:PSTEL_05295"/>